<reference evidence="9 10" key="1">
    <citation type="journal article" date="2017" name="Front. Microbiol.">
        <title>Comparative Genomic Analysis of the Class Epsilonproteobacteria and Proposed Reclassification to Epsilonbacteraeota (phyl. nov.).</title>
        <authorList>
            <person name="Waite D.W."/>
            <person name="Vanwonterghem I."/>
            <person name="Rinke C."/>
            <person name="Parks D.H."/>
            <person name="Zhang Y."/>
            <person name="Takai K."/>
            <person name="Sievert S.M."/>
            <person name="Simon J."/>
            <person name="Campbell B.J."/>
            <person name="Hanson T.E."/>
            <person name="Woyke T."/>
            <person name="Klotz M.G."/>
            <person name="Hugenholtz P."/>
        </authorList>
    </citation>
    <scope>NUCLEOTIDE SEQUENCE [LARGE SCALE GENOMIC DNA]</scope>
    <source>
        <strain evidence="9">UBA11420</strain>
    </source>
</reference>
<evidence type="ECO:0000256" key="1">
    <source>
        <dbReference type="ARBA" id="ARBA00009375"/>
    </source>
</evidence>
<dbReference type="EC" id="5.4.99.12" evidence="4"/>
<dbReference type="GO" id="GO:0031119">
    <property type="term" value="P:tRNA pseudouridine synthesis"/>
    <property type="evidence" value="ECO:0007669"/>
    <property type="project" value="UniProtKB-UniRule"/>
</dbReference>
<feature type="domain" description="Pseudouridine synthase I TruA alpha/beta" evidence="8">
    <location>
        <begin position="8"/>
        <end position="106"/>
    </location>
</feature>
<evidence type="ECO:0000256" key="3">
    <source>
        <dbReference type="ARBA" id="ARBA00023235"/>
    </source>
</evidence>
<dbReference type="GO" id="GO:0003723">
    <property type="term" value="F:RNA binding"/>
    <property type="evidence" value="ECO:0007669"/>
    <property type="project" value="InterPro"/>
</dbReference>
<dbReference type="PANTHER" id="PTHR11142">
    <property type="entry name" value="PSEUDOURIDYLATE SYNTHASE"/>
    <property type="match status" value="1"/>
</dbReference>
<comment type="caution">
    <text evidence="9">The sequence shown here is derived from an EMBL/GenBank/DDBJ whole genome shotgun (WGS) entry which is preliminary data.</text>
</comment>
<dbReference type="PANTHER" id="PTHR11142:SF0">
    <property type="entry name" value="TRNA PSEUDOURIDINE SYNTHASE-LIKE 1"/>
    <property type="match status" value="1"/>
</dbReference>
<dbReference type="InterPro" id="IPR020097">
    <property type="entry name" value="PsdUridine_synth_TruA_a/b_dom"/>
</dbReference>
<evidence type="ECO:0000256" key="7">
    <source>
        <dbReference type="RuleBase" id="RU003792"/>
    </source>
</evidence>
<dbReference type="GO" id="GO:0160147">
    <property type="term" value="F:tRNA pseudouridine(38-40) synthase activity"/>
    <property type="evidence" value="ECO:0007669"/>
    <property type="project" value="UniProtKB-EC"/>
</dbReference>
<dbReference type="InterPro" id="IPR020094">
    <property type="entry name" value="TruA/RsuA/RluB/E/F_N"/>
</dbReference>
<comment type="function">
    <text evidence="4">Formation of pseudouridine at positions 38, 39 and 40 in the anticodon stem and loop of transfer RNAs.</text>
</comment>
<accession>A0A2D3WEG6</accession>
<feature type="domain" description="Pseudouridine synthase I TruA alpha/beta" evidence="8">
    <location>
        <begin position="144"/>
        <end position="243"/>
    </location>
</feature>
<dbReference type="Gene3D" id="3.30.70.580">
    <property type="entry name" value="Pseudouridine synthase I, catalytic domain, N-terminal subdomain"/>
    <property type="match status" value="1"/>
</dbReference>
<evidence type="ECO:0000313" key="9">
    <source>
        <dbReference type="EMBL" id="DAB36666.1"/>
    </source>
</evidence>
<keyword evidence="3 4" id="KW-0413">Isomerase</keyword>
<dbReference type="Pfam" id="PF01416">
    <property type="entry name" value="PseudoU_synth_1"/>
    <property type="match status" value="2"/>
</dbReference>
<proteinExistence type="inferred from homology"/>
<dbReference type="CDD" id="cd02570">
    <property type="entry name" value="PseudoU_synth_EcTruA"/>
    <property type="match status" value="1"/>
</dbReference>
<name>A0A2D3WEG6_9BACT</name>
<comment type="catalytic activity">
    <reaction evidence="4 7">
        <text>uridine(38/39/40) in tRNA = pseudouridine(38/39/40) in tRNA</text>
        <dbReference type="Rhea" id="RHEA:22376"/>
        <dbReference type="Rhea" id="RHEA-COMP:10085"/>
        <dbReference type="Rhea" id="RHEA-COMP:10087"/>
        <dbReference type="ChEBI" id="CHEBI:65314"/>
        <dbReference type="ChEBI" id="CHEBI:65315"/>
        <dbReference type="EC" id="5.4.99.12"/>
    </reaction>
</comment>
<evidence type="ECO:0000256" key="5">
    <source>
        <dbReference type="PIRSR" id="PIRSR001430-1"/>
    </source>
</evidence>
<evidence type="ECO:0000256" key="6">
    <source>
        <dbReference type="PIRSR" id="PIRSR001430-2"/>
    </source>
</evidence>
<keyword evidence="2 4" id="KW-0819">tRNA processing</keyword>
<dbReference type="Proteomes" id="UP000231638">
    <property type="component" value="Unassembled WGS sequence"/>
</dbReference>
<dbReference type="InterPro" id="IPR020103">
    <property type="entry name" value="PsdUridine_synth_cat_dom_sf"/>
</dbReference>
<evidence type="ECO:0000259" key="8">
    <source>
        <dbReference type="Pfam" id="PF01416"/>
    </source>
</evidence>
<dbReference type="InterPro" id="IPR020095">
    <property type="entry name" value="PsdUridine_synth_TruA_C"/>
</dbReference>
<dbReference type="Gene3D" id="3.30.70.660">
    <property type="entry name" value="Pseudouridine synthase I, catalytic domain, C-terminal subdomain"/>
    <property type="match status" value="1"/>
</dbReference>
<dbReference type="InterPro" id="IPR001406">
    <property type="entry name" value="PsdUridine_synth_TruA"/>
</dbReference>
<sequence length="243" mass="27537">MRVKVTLSYDGSAFNGLQKQPLDADVKTVAGTLEEALNRLHIDSTPVASGRTDTGVHALAQVVHFDVPEPWNDLAKLRHYLNRSLMPHSYVKKIEPVDECFNARFDAQKRLYRYIMYEGVYQPFFSAYALHVSSLDVAKLDTLAKLFEGKHAFGFFKKTGGGTTGEERTIFKAGAYRYQKKIILYFLGDAFLRSQIRMMTDMLLKVESGSLSPEDLIAQRDKRKKISSTLAPACGLYLSRIYY</sequence>
<comment type="caution">
    <text evidence="4">Lacks conserved residue(s) required for the propagation of feature annotation.</text>
</comment>
<evidence type="ECO:0000313" key="10">
    <source>
        <dbReference type="Proteomes" id="UP000231638"/>
    </source>
</evidence>
<feature type="active site" description="Nucleophile" evidence="4 5">
    <location>
        <position position="53"/>
    </location>
</feature>
<dbReference type="PIRSF" id="PIRSF001430">
    <property type="entry name" value="tRNA_psdUrid_synth"/>
    <property type="match status" value="1"/>
</dbReference>
<comment type="subunit">
    <text evidence="4">Homodimer.</text>
</comment>
<evidence type="ECO:0000256" key="2">
    <source>
        <dbReference type="ARBA" id="ARBA00022694"/>
    </source>
</evidence>
<organism evidence="9 10">
    <name type="scientific">Sulfurospirillum cavolei</name>
    <dbReference type="NCBI Taxonomy" id="366522"/>
    <lineage>
        <taxon>Bacteria</taxon>
        <taxon>Pseudomonadati</taxon>
        <taxon>Campylobacterota</taxon>
        <taxon>Epsilonproteobacteria</taxon>
        <taxon>Campylobacterales</taxon>
        <taxon>Sulfurospirillaceae</taxon>
        <taxon>Sulfurospirillum</taxon>
    </lineage>
</organism>
<dbReference type="AlphaFoldDB" id="A0A2D3WEG6"/>
<gene>
    <name evidence="4 9" type="primary">truA</name>
    <name evidence="9" type="ORF">CFH80_03655</name>
</gene>
<comment type="similarity">
    <text evidence="1 4 7">Belongs to the tRNA pseudouridine synthase TruA family.</text>
</comment>
<protein>
    <recommendedName>
        <fullName evidence="4">tRNA pseudouridine synthase A</fullName>
        <ecNumber evidence="4">5.4.99.12</ecNumber>
    </recommendedName>
    <alternativeName>
        <fullName evidence="4">tRNA pseudouridine(38-40) synthase</fullName>
    </alternativeName>
    <alternativeName>
        <fullName evidence="4">tRNA pseudouridylate synthase I</fullName>
    </alternativeName>
    <alternativeName>
        <fullName evidence="4">tRNA-uridine isomerase I</fullName>
    </alternativeName>
</protein>
<evidence type="ECO:0000256" key="4">
    <source>
        <dbReference type="HAMAP-Rule" id="MF_00171"/>
    </source>
</evidence>
<dbReference type="NCBIfam" id="TIGR00071">
    <property type="entry name" value="hisT_truA"/>
    <property type="match status" value="1"/>
</dbReference>
<dbReference type="SUPFAM" id="SSF55120">
    <property type="entry name" value="Pseudouridine synthase"/>
    <property type="match status" value="1"/>
</dbReference>
<feature type="binding site" evidence="4 6">
    <location>
        <position position="112"/>
    </location>
    <ligand>
        <name>substrate</name>
    </ligand>
</feature>
<dbReference type="EMBL" id="DLUG01000098">
    <property type="protein sequence ID" value="DAB36666.1"/>
    <property type="molecule type" value="Genomic_DNA"/>
</dbReference>
<dbReference type="STRING" id="366522.GCA_001548055_01441"/>
<dbReference type="HAMAP" id="MF_00171">
    <property type="entry name" value="TruA"/>
    <property type="match status" value="1"/>
</dbReference>